<feature type="region of interest" description="Disordered" evidence="1">
    <location>
        <begin position="243"/>
        <end position="283"/>
    </location>
</feature>
<feature type="compositionally biased region" description="Polar residues" evidence="1">
    <location>
        <begin position="243"/>
        <end position="254"/>
    </location>
</feature>
<organism evidence="2 3">
    <name type="scientific">Nepenthes gracilis</name>
    <name type="common">Slender pitcher plant</name>
    <dbReference type="NCBI Taxonomy" id="150966"/>
    <lineage>
        <taxon>Eukaryota</taxon>
        <taxon>Viridiplantae</taxon>
        <taxon>Streptophyta</taxon>
        <taxon>Embryophyta</taxon>
        <taxon>Tracheophyta</taxon>
        <taxon>Spermatophyta</taxon>
        <taxon>Magnoliopsida</taxon>
        <taxon>eudicotyledons</taxon>
        <taxon>Gunneridae</taxon>
        <taxon>Pentapetalae</taxon>
        <taxon>Caryophyllales</taxon>
        <taxon>Nepenthaceae</taxon>
        <taxon>Nepenthes</taxon>
    </lineage>
</organism>
<dbReference type="Proteomes" id="UP001279734">
    <property type="component" value="Unassembled WGS sequence"/>
</dbReference>
<reference evidence="2" key="1">
    <citation type="submission" date="2023-05" db="EMBL/GenBank/DDBJ databases">
        <title>Nepenthes gracilis genome sequencing.</title>
        <authorList>
            <person name="Fukushima K."/>
        </authorList>
    </citation>
    <scope>NUCLEOTIDE SEQUENCE</scope>
    <source>
        <strain evidence="2">SING2019-196</strain>
    </source>
</reference>
<proteinExistence type="predicted"/>
<feature type="compositionally biased region" description="Low complexity" evidence="1">
    <location>
        <begin position="146"/>
        <end position="158"/>
    </location>
</feature>
<feature type="region of interest" description="Disordered" evidence="1">
    <location>
        <begin position="652"/>
        <end position="672"/>
    </location>
</feature>
<name>A0AAD3P6L6_NEPGR</name>
<dbReference type="PANTHER" id="PTHR47292">
    <property type="entry name" value="TRANSCRIPTION ELONGATION FACTOR (TFIIS) FAMILY PROTEIN-RELATED"/>
    <property type="match status" value="1"/>
</dbReference>
<dbReference type="EMBL" id="BSYO01000002">
    <property type="protein sequence ID" value="GMH00342.1"/>
    <property type="molecule type" value="Genomic_DNA"/>
</dbReference>
<accession>A0AAD3P6L6</accession>
<evidence type="ECO:0000313" key="2">
    <source>
        <dbReference type="EMBL" id="GMH00342.1"/>
    </source>
</evidence>
<feature type="compositionally biased region" description="Polar residues" evidence="1">
    <location>
        <begin position="163"/>
        <end position="179"/>
    </location>
</feature>
<keyword evidence="3" id="KW-1185">Reference proteome</keyword>
<sequence>MKLKLGNMERKSAGDDNAFSIDCTSQNDDTECPPVPTLRDMTVEVSCTSGNCAEGTSVEASSSHELASSSDENKIASERNSGDAELVKKSSERVYSTQLTSIKSDVSSETGPTLKKNRKELGNRGAAVSRIIEEGFKLKTEFSSSNSSNVILSGSSQSKSHENVSTPEAKSSKNCITSSKAPECRAHAVEFPQRTSGGSSIDDVSCETVRISSIDSVDAQKGENLKETAGQIKSSMLLCSEFTEQSQDSPSLLATESRDDLKERDPSQIAPNTGHVATTNQSPHLHDFDLNEDMGTTEEVACPEQTSSESVSTFKKMSTSEPIAVVAKIGVPIGLPRAPLQFDGELGWRSAATSAFQPAKIKISRRNKITSGNCKSLNAGHSLNCRGIDLNIDISADNWATESTHNLVPSHIPAKKFSVDVGSKRVILDLNCQSENDDKHPKSGILGFDLNDKLSVEDTYNDLYQSGQSCQLSINSSSIYTGGSSKGPSRQSNYDSMTPAYLVDLSSMPGFNHVQAQPLIVAASGVFTSAQQMHTAVPLQSRVAFNSPALPGIYAATASGLSTMYSPIILPHLSGQNAAIVVPPMSGSILAAYPRNLHLLQSTQRSCPNGYKDLRPSFLLGSGVTSFDNGNYGENTKDFLVPARNTLVDERTKSSQQVALPPTSLKRREPEGGWDACNLTLDGLSHGTRTT</sequence>
<feature type="compositionally biased region" description="Basic and acidic residues" evidence="1">
    <location>
        <begin position="256"/>
        <end position="266"/>
    </location>
</feature>
<comment type="caution">
    <text evidence="2">The sequence shown here is derived from an EMBL/GenBank/DDBJ whole genome shotgun (WGS) entry which is preliminary data.</text>
</comment>
<gene>
    <name evidence="2" type="ORF">Nepgr_002181</name>
</gene>
<dbReference type="AlphaFoldDB" id="A0AAD3P6L6"/>
<dbReference type="PANTHER" id="PTHR47292:SF3">
    <property type="entry name" value="PROTEIN WAVE"/>
    <property type="match status" value="1"/>
</dbReference>
<feature type="compositionally biased region" description="Basic and acidic residues" evidence="1">
    <location>
        <begin position="71"/>
        <end position="92"/>
    </location>
</feature>
<feature type="compositionally biased region" description="Polar residues" evidence="1">
    <location>
        <begin position="93"/>
        <end position="111"/>
    </location>
</feature>
<feature type="region of interest" description="Disordered" evidence="1">
    <location>
        <begin position="146"/>
        <end position="179"/>
    </location>
</feature>
<feature type="compositionally biased region" description="Polar residues" evidence="1">
    <location>
        <begin position="269"/>
        <end position="283"/>
    </location>
</feature>
<evidence type="ECO:0000256" key="1">
    <source>
        <dbReference type="SAM" id="MobiDB-lite"/>
    </source>
</evidence>
<feature type="compositionally biased region" description="Low complexity" evidence="1">
    <location>
        <begin position="57"/>
        <end position="70"/>
    </location>
</feature>
<evidence type="ECO:0000313" key="3">
    <source>
        <dbReference type="Proteomes" id="UP001279734"/>
    </source>
</evidence>
<feature type="region of interest" description="Disordered" evidence="1">
    <location>
        <begin position="53"/>
        <end position="124"/>
    </location>
</feature>
<protein>
    <submittedName>
        <fullName evidence="2">Uncharacterized protein</fullName>
    </submittedName>
</protein>
<feature type="region of interest" description="Disordered" evidence="1">
    <location>
        <begin position="1"/>
        <end position="37"/>
    </location>
</feature>